<protein>
    <submittedName>
        <fullName evidence="7">Uncharacterized protein</fullName>
    </submittedName>
</protein>
<keyword evidence="5" id="KW-0804">Transcription</keyword>
<evidence type="ECO:0000256" key="2">
    <source>
        <dbReference type="ARBA" id="ARBA00007117"/>
    </source>
</evidence>
<evidence type="ECO:0000256" key="4">
    <source>
        <dbReference type="ARBA" id="ARBA00023015"/>
    </source>
</evidence>
<comment type="subcellular location">
    <subcellularLocation>
        <location evidence="1">Nucleus</location>
    </subcellularLocation>
</comment>
<dbReference type="Proteomes" id="UP000886595">
    <property type="component" value="Unassembled WGS sequence"/>
</dbReference>
<gene>
    <name evidence="7" type="ORF">Bca52824_011989</name>
</gene>
<organism evidence="7 8">
    <name type="scientific">Brassica carinata</name>
    <name type="common">Ethiopian mustard</name>
    <name type="synonym">Abyssinian cabbage</name>
    <dbReference type="NCBI Taxonomy" id="52824"/>
    <lineage>
        <taxon>Eukaryota</taxon>
        <taxon>Viridiplantae</taxon>
        <taxon>Streptophyta</taxon>
        <taxon>Embryophyta</taxon>
        <taxon>Tracheophyta</taxon>
        <taxon>Spermatophyta</taxon>
        <taxon>Magnoliopsida</taxon>
        <taxon>eudicotyledons</taxon>
        <taxon>Gunneridae</taxon>
        <taxon>Pentapetalae</taxon>
        <taxon>rosids</taxon>
        <taxon>malvids</taxon>
        <taxon>Brassicales</taxon>
        <taxon>Brassicaceae</taxon>
        <taxon>Brassiceae</taxon>
        <taxon>Brassica</taxon>
    </lineage>
</organism>
<accession>A0A8X7VWM6</accession>
<evidence type="ECO:0000256" key="5">
    <source>
        <dbReference type="ARBA" id="ARBA00023163"/>
    </source>
</evidence>
<dbReference type="PANTHER" id="PTHR13581">
    <property type="entry name" value="MRG-BINDING PROTEIN"/>
    <property type="match status" value="1"/>
</dbReference>
<dbReference type="GO" id="GO:0006325">
    <property type="term" value="P:chromatin organization"/>
    <property type="evidence" value="ECO:0007669"/>
    <property type="project" value="UniProtKB-KW"/>
</dbReference>
<proteinExistence type="inferred from homology"/>
<dbReference type="InterPro" id="IPR012423">
    <property type="entry name" value="Eaf7/MRGBP"/>
</dbReference>
<dbReference type="GO" id="GO:0035267">
    <property type="term" value="C:NuA4 histone acetyltransferase complex"/>
    <property type="evidence" value="ECO:0007669"/>
    <property type="project" value="TreeGrafter"/>
</dbReference>
<keyword evidence="4" id="KW-0805">Transcription regulation</keyword>
<dbReference type="EMBL" id="JAAMPC010000003">
    <property type="protein sequence ID" value="KAG2318776.1"/>
    <property type="molecule type" value="Genomic_DNA"/>
</dbReference>
<evidence type="ECO:0000256" key="1">
    <source>
        <dbReference type="ARBA" id="ARBA00004123"/>
    </source>
</evidence>
<reference evidence="7 8" key="1">
    <citation type="submission" date="2020-02" db="EMBL/GenBank/DDBJ databases">
        <authorList>
            <person name="Ma Q."/>
            <person name="Huang Y."/>
            <person name="Song X."/>
            <person name="Pei D."/>
        </authorList>
    </citation>
    <scope>NUCLEOTIDE SEQUENCE [LARGE SCALE GENOMIC DNA]</scope>
    <source>
        <strain evidence="7">Sxm20200214</strain>
        <tissue evidence="7">Leaf</tissue>
    </source>
</reference>
<dbReference type="GO" id="GO:0005634">
    <property type="term" value="C:nucleus"/>
    <property type="evidence" value="ECO:0007669"/>
    <property type="project" value="UniProtKB-SubCell"/>
</dbReference>
<name>A0A8X7VWM6_BRACI</name>
<evidence type="ECO:0000313" key="7">
    <source>
        <dbReference type="EMBL" id="KAG2318776.1"/>
    </source>
</evidence>
<dbReference type="AlphaFoldDB" id="A0A8X7VWM6"/>
<dbReference type="OrthoDB" id="1911236at2759"/>
<keyword evidence="3" id="KW-0156">Chromatin regulator</keyword>
<sequence length="110" mass="12698">MIIYIASQLKYSQCTFYDDITKDHTMFLVTPISSLGEPCLSFPSCGPTATANITSIPTYGLMEYLGRRFDRQFTADEVLQLLDRFYNIEMLKSDGEYIDILNHEEEFKCI</sequence>
<evidence type="ECO:0000256" key="6">
    <source>
        <dbReference type="ARBA" id="ARBA00023242"/>
    </source>
</evidence>
<dbReference type="PANTHER" id="PTHR13581:SF5">
    <property type="entry name" value="MRG_MORF4L-BINDING PROTEIN"/>
    <property type="match status" value="1"/>
</dbReference>
<comment type="similarity">
    <text evidence="2">Belongs to the EAF7 family.</text>
</comment>
<keyword evidence="6" id="KW-0539">Nucleus</keyword>
<evidence type="ECO:0000256" key="3">
    <source>
        <dbReference type="ARBA" id="ARBA00022853"/>
    </source>
</evidence>
<keyword evidence="8" id="KW-1185">Reference proteome</keyword>
<comment type="caution">
    <text evidence="7">The sequence shown here is derived from an EMBL/GenBank/DDBJ whole genome shotgun (WGS) entry which is preliminary data.</text>
</comment>
<evidence type="ECO:0000313" key="8">
    <source>
        <dbReference type="Proteomes" id="UP000886595"/>
    </source>
</evidence>
<dbReference type="GO" id="GO:0006357">
    <property type="term" value="P:regulation of transcription by RNA polymerase II"/>
    <property type="evidence" value="ECO:0007669"/>
    <property type="project" value="TreeGrafter"/>
</dbReference>